<dbReference type="InterPro" id="IPR036259">
    <property type="entry name" value="MFS_trans_sf"/>
</dbReference>
<feature type="transmembrane region" description="Helical" evidence="7">
    <location>
        <begin position="154"/>
        <end position="173"/>
    </location>
</feature>
<feature type="transmembrane region" description="Helical" evidence="7">
    <location>
        <begin position="762"/>
        <end position="783"/>
    </location>
</feature>
<keyword evidence="4 7" id="KW-1133">Transmembrane helix</keyword>
<dbReference type="OrthoDB" id="10262656at2759"/>
<feature type="transmembrane region" description="Helical" evidence="7">
    <location>
        <begin position="425"/>
        <end position="444"/>
    </location>
</feature>
<feature type="transmembrane region" description="Helical" evidence="7">
    <location>
        <begin position="392"/>
        <end position="413"/>
    </location>
</feature>
<feature type="transmembrane region" description="Helical" evidence="7">
    <location>
        <begin position="499"/>
        <end position="516"/>
    </location>
</feature>
<sequence length="826" mass="90563">MKIHAVAEEEMGLLKPPTANSAIDNEKQPQALSSHASGTQDKTTWRSLPQKNQLLLLALCRLSTPLSNACLLPYLYPLVSSILTTSNSTPSPQAITRQTGLLVAAYPLGQMCTSIVWGKLSDIYGRKPAILIGLLVSVIANFAFGFSTSIATLLFWRVVAGMANGILGVMRTMTTEIVREKRWNARAFLAMPVVFNMGRVVALVVGGCLADPVKHMKWAFGKDGVFNFQGEEEGVRWLRKYPYALPALFNAGVLAVCLGAATFGLRESLEERRGGRDLGIVLGRRATAFFRKRMIRKKHHEYVVVQDEDDFDTPSPYLDPATSTPPPKISPKTKFRDIWTRRLVKALVSFGLLPLHNTAFLHIFPVFLSMPIQEDNHSTVLNSTGGLGFSPPTVGLSLAAFGIFGIVLQLFLYPRIHKRLGTLGVFRLANFIFPLAYIFAPFLSLISTQKIARWPAIGGILFLQVLARTMAIPSSILLLTDAAPKRSVMGTVHGAGNTLGAFASAVGPAVGGVLLAKGIDVGAVGVVWWSWMLAVALCALAWSFMMRSEEDNEPNEKESHPYRITWVSTSPSTSALSLLLSVSAFHPQTTHSILPATADSTTLTMVSAQLIMTTVGALFALLLPVFMQFANFESVCLCVLVGAVLLLQAAVTQRHLFTEMQVLRFFLAFNATLVASRVARYIVIGAPSQIALTYAFVFNFALCWFLPANLDQAIEDLLIAKFACKPIVLYKGLFSLCLALGITVALRPYYNVNTSTFGINTTKLWICILVIYTYSAILIYKAITFICEFNLPARPEPLGAMQEQIGKVEDLHRSPSRRTHQVLQIE</sequence>
<evidence type="ECO:0000313" key="9">
    <source>
        <dbReference type="EMBL" id="CAI6244452.1"/>
    </source>
</evidence>
<feature type="region of interest" description="Disordered" evidence="6">
    <location>
        <begin position="14"/>
        <end position="44"/>
    </location>
</feature>
<evidence type="ECO:0000259" key="8">
    <source>
        <dbReference type="PROSITE" id="PS50850"/>
    </source>
</evidence>
<dbReference type="InterPro" id="IPR011701">
    <property type="entry name" value="MFS"/>
</dbReference>
<dbReference type="GO" id="GO:0022857">
    <property type="term" value="F:transmembrane transporter activity"/>
    <property type="evidence" value="ECO:0007669"/>
    <property type="project" value="InterPro"/>
</dbReference>
<evidence type="ECO:0000256" key="1">
    <source>
        <dbReference type="ARBA" id="ARBA00004141"/>
    </source>
</evidence>
<feature type="transmembrane region" description="Helical" evidence="7">
    <location>
        <begin position="185"/>
        <end position="206"/>
    </location>
</feature>
<feature type="transmembrane region" description="Helical" evidence="7">
    <location>
        <begin position="690"/>
        <end position="707"/>
    </location>
</feature>
<dbReference type="InterPro" id="IPR020846">
    <property type="entry name" value="MFS_dom"/>
</dbReference>
<feature type="transmembrane region" description="Helical" evidence="7">
    <location>
        <begin position="346"/>
        <end position="372"/>
    </location>
</feature>
<evidence type="ECO:0000256" key="6">
    <source>
        <dbReference type="SAM" id="MobiDB-lite"/>
    </source>
</evidence>
<evidence type="ECO:0000256" key="2">
    <source>
        <dbReference type="ARBA" id="ARBA00022448"/>
    </source>
</evidence>
<comment type="subcellular location">
    <subcellularLocation>
        <location evidence="1">Membrane</location>
        <topology evidence="1">Multi-pass membrane protein</topology>
    </subcellularLocation>
</comment>
<feature type="transmembrane region" description="Helical" evidence="7">
    <location>
        <begin position="243"/>
        <end position="265"/>
    </location>
</feature>
<feature type="compositionally biased region" description="Polar residues" evidence="6">
    <location>
        <begin position="18"/>
        <end position="44"/>
    </location>
</feature>
<gene>
    <name evidence="9" type="ORF">PDIGIT_LOCUS716</name>
</gene>
<dbReference type="AlphaFoldDB" id="A0A9W4U1W7"/>
<dbReference type="PANTHER" id="PTHR23504">
    <property type="entry name" value="MAJOR FACILITATOR SUPERFAMILY DOMAIN-CONTAINING PROTEIN 10"/>
    <property type="match status" value="1"/>
</dbReference>
<dbReference type="GO" id="GO:0016020">
    <property type="term" value="C:membrane"/>
    <property type="evidence" value="ECO:0007669"/>
    <property type="project" value="UniProtKB-SubCell"/>
</dbReference>
<keyword evidence="2" id="KW-0813">Transport</keyword>
<feature type="transmembrane region" description="Helical" evidence="7">
    <location>
        <begin position="663"/>
        <end position="683"/>
    </location>
</feature>
<dbReference type="Proteomes" id="UP001152607">
    <property type="component" value="Unassembled WGS sequence"/>
</dbReference>
<dbReference type="Gene3D" id="1.20.1250.20">
    <property type="entry name" value="MFS general substrate transporter like domains"/>
    <property type="match status" value="1"/>
</dbReference>
<feature type="transmembrane region" description="Helical" evidence="7">
    <location>
        <begin position="606"/>
        <end position="627"/>
    </location>
</feature>
<keyword evidence="5 7" id="KW-0472">Membrane</keyword>
<evidence type="ECO:0000256" key="5">
    <source>
        <dbReference type="ARBA" id="ARBA00023136"/>
    </source>
</evidence>
<organism evidence="9 10">
    <name type="scientific">Periconia digitata</name>
    <dbReference type="NCBI Taxonomy" id="1303443"/>
    <lineage>
        <taxon>Eukaryota</taxon>
        <taxon>Fungi</taxon>
        <taxon>Dikarya</taxon>
        <taxon>Ascomycota</taxon>
        <taxon>Pezizomycotina</taxon>
        <taxon>Dothideomycetes</taxon>
        <taxon>Pleosporomycetidae</taxon>
        <taxon>Pleosporales</taxon>
        <taxon>Massarineae</taxon>
        <taxon>Periconiaceae</taxon>
        <taxon>Periconia</taxon>
    </lineage>
</organism>
<evidence type="ECO:0000256" key="4">
    <source>
        <dbReference type="ARBA" id="ARBA00022989"/>
    </source>
</evidence>
<feature type="transmembrane region" description="Helical" evidence="7">
    <location>
        <begin position="727"/>
        <end position="750"/>
    </location>
</feature>
<feature type="transmembrane region" description="Helical" evidence="7">
    <location>
        <begin position="129"/>
        <end position="148"/>
    </location>
</feature>
<dbReference type="Pfam" id="PF07690">
    <property type="entry name" value="MFS_1"/>
    <property type="match status" value="1"/>
</dbReference>
<evidence type="ECO:0000256" key="7">
    <source>
        <dbReference type="SAM" id="Phobius"/>
    </source>
</evidence>
<dbReference type="PANTHER" id="PTHR23504:SF6">
    <property type="entry name" value="MULTIDRUG TRANSPORTER, PUTATIVE (AFU_ORTHOLOGUE AFUA_4G08740)-RELATED"/>
    <property type="match status" value="1"/>
</dbReference>
<dbReference type="SUPFAM" id="SSF103473">
    <property type="entry name" value="MFS general substrate transporter"/>
    <property type="match status" value="1"/>
</dbReference>
<keyword evidence="3 7" id="KW-0812">Transmembrane</keyword>
<comment type="caution">
    <text evidence="9">The sequence shown here is derived from an EMBL/GenBank/DDBJ whole genome shotgun (WGS) entry which is preliminary data.</text>
</comment>
<protein>
    <recommendedName>
        <fullName evidence="8">Major facilitator superfamily (MFS) profile domain-containing protein</fullName>
    </recommendedName>
</protein>
<feature type="domain" description="Major facilitator superfamily (MFS) profile" evidence="8">
    <location>
        <begin position="53"/>
        <end position="553"/>
    </location>
</feature>
<dbReference type="EMBL" id="CAOQHR010000001">
    <property type="protein sequence ID" value="CAI6244452.1"/>
    <property type="molecule type" value="Genomic_DNA"/>
</dbReference>
<feature type="transmembrane region" description="Helical" evidence="7">
    <location>
        <begin position="634"/>
        <end position="651"/>
    </location>
</feature>
<accession>A0A9W4U1W7</accession>
<feature type="transmembrane region" description="Helical" evidence="7">
    <location>
        <begin position="566"/>
        <end position="586"/>
    </location>
</feature>
<dbReference type="PROSITE" id="PS50850">
    <property type="entry name" value="MFS"/>
    <property type="match status" value="1"/>
</dbReference>
<evidence type="ECO:0000256" key="3">
    <source>
        <dbReference type="ARBA" id="ARBA00022692"/>
    </source>
</evidence>
<name>A0A9W4U1W7_9PLEO</name>
<feature type="transmembrane region" description="Helical" evidence="7">
    <location>
        <begin position="456"/>
        <end position="479"/>
    </location>
</feature>
<feature type="transmembrane region" description="Helical" evidence="7">
    <location>
        <begin position="528"/>
        <end position="545"/>
    </location>
</feature>
<reference evidence="9" key="1">
    <citation type="submission" date="2023-01" db="EMBL/GenBank/DDBJ databases">
        <authorList>
            <person name="Van Ghelder C."/>
            <person name="Rancurel C."/>
        </authorList>
    </citation>
    <scope>NUCLEOTIDE SEQUENCE</scope>
    <source>
        <strain evidence="9">CNCM I-4278</strain>
    </source>
</reference>
<evidence type="ECO:0000313" key="10">
    <source>
        <dbReference type="Proteomes" id="UP001152607"/>
    </source>
</evidence>
<proteinExistence type="predicted"/>
<keyword evidence="10" id="KW-1185">Reference proteome</keyword>